<dbReference type="EMBL" id="BKAU01000005">
    <property type="protein sequence ID" value="GEP98109.1"/>
    <property type="molecule type" value="Genomic_DNA"/>
</dbReference>
<gene>
    <name evidence="3" type="ORF">CCY01nite_43690</name>
</gene>
<organism evidence="3 4">
    <name type="scientific">Chitinophaga cymbidii</name>
    <dbReference type="NCBI Taxonomy" id="1096750"/>
    <lineage>
        <taxon>Bacteria</taxon>
        <taxon>Pseudomonadati</taxon>
        <taxon>Bacteroidota</taxon>
        <taxon>Chitinophagia</taxon>
        <taxon>Chitinophagales</taxon>
        <taxon>Chitinophagaceae</taxon>
        <taxon>Chitinophaga</taxon>
    </lineage>
</organism>
<dbReference type="InterPro" id="IPR049639">
    <property type="entry name" value="RstR"/>
</dbReference>
<keyword evidence="4" id="KW-1185">Reference proteome</keyword>
<dbReference type="GO" id="GO:0003677">
    <property type="term" value="F:DNA binding"/>
    <property type="evidence" value="ECO:0007669"/>
    <property type="project" value="UniProtKB-KW"/>
</dbReference>
<dbReference type="InterPro" id="IPR001387">
    <property type="entry name" value="Cro/C1-type_HTH"/>
</dbReference>
<dbReference type="InterPro" id="IPR010982">
    <property type="entry name" value="Lambda_DNA-bd_dom_sf"/>
</dbReference>
<dbReference type="Proteomes" id="UP000321436">
    <property type="component" value="Unassembled WGS sequence"/>
</dbReference>
<dbReference type="SUPFAM" id="SSF47413">
    <property type="entry name" value="lambda repressor-like DNA-binding domains"/>
    <property type="match status" value="1"/>
</dbReference>
<dbReference type="AlphaFoldDB" id="A0A512RQV5"/>
<reference evidence="3 4" key="1">
    <citation type="submission" date="2019-07" db="EMBL/GenBank/DDBJ databases">
        <title>Whole genome shotgun sequence of Chitinophaga cymbidii NBRC 109752.</title>
        <authorList>
            <person name="Hosoyama A."/>
            <person name="Uohara A."/>
            <person name="Ohji S."/>
            <person name="Ichikawa N."/>
        </authorList>
    </citation>
    <scope>NUCLEOTIDE SEQUENCE [LARGE SCALE GENOMIC DNA]</scope>
    <source>
        <strain evidence="3 4">NBRC 109752</strain>
    </source>
</reference>
<accession>A0A512RQV5</accession>
<proteinExistence type="predicted"/>
<dbReference type="Pfam" id="PF01381">
    <property type="entry name" value="HTH_3"/>
    <property type="match status" value="1"/>
</dbReference>
<protein>
    <recommendedName>
        <fullName evidence="2">HTH cro/C1-type domain-containing protein</fullName>
    </recommendedName>
</protein>
<dbReference type="PANTHER" id="PTHR46558">
    <property type="entry name" value="TRACRIPTIONAL REGULATORY PROTEIN-RELATED-RELATED"/>
    <property type="match status" value="1"/>
</dbReference>
<evidence type="ECO:0000313" key="3">
    <source>
        <dbReference type="EMBL" id="GEP98109.1"/>
    </source>
</evidence>
<dbReference type="Gene3D" id="1.10.260.40">
    <property type="entry name" value="lambda repressor-like DNA-binding domains"/>
    <property type="match status" value="1"/>
</dbReference>
<evidence type="ECO:0000313" key="4">
    <source>
        <dbReference type="Proteomes" id="UP000321436"/>
    </source>
</evidence>
<evidence type="ECO:0000256" key="1">
    <source>
        <dbReference type="ARBA" id="ARBA00023125"/>
    </source>
</evidence>
<name>A0A512RQV5_9BACT</name>
<dbReference type="NCBIfam" id="NF041951">
    <property type="entry name" value="phage_RstR"/>
    <property type="match status" value="1"/>
</dbReference>
<sequence length="121" mass="13718">MSTFDEHKTHLMTFGTRIAQIRKSKDIKQQDLADTVGTSKDMISRYERDAISPSIDMAAKIAKALNTSLDSLVFGIDLRNDSRPLTTKLHEIETLPTEDIHHILAVIEAFITKNRLQQILK</sequence>
<keyword evidence="1" id="KW-0238">DNA-binding</keyword>
<dbReference type="SMART" id="SM00530">
    <property type="entry name" value="HTH_XRE"/>
    <property type="match status" value="1"/>
</dbReference>
<feature type="domain" description="HTH cro/C1-type" evidence="2">
    <location>
        <begin position="18"/>
        <end position="72"/>
    </location>
</feature>
<evidence type="ECO:0000259" key="2">
    <source>
        <dbReference type="PROSITE" id="PS50943"/>
    </source>
</evidence>
<dbReference type="PANTHER" id="PTHR46558:SF4">
    <property type="entry name" value="DNA-BIDING PHAGE PROTEIN"/>
    <property type="match status" value="1"/>
</dbReference>
<comment type="caution">
    <text evidence="3">The sequence shown here is derived from an EMBL/GenBank/DDBJ whole genome shotgun (WGS) entry which is preliminary data.</text>
</comment>
<dbReference type="PROSITE" id="PS50943">
    <property type="entry name" value="HTH_CROC1"/>
    <property type="match status" value="1"/>
</dbReference>
<dbReference type="CDD" id="cd00093">
    <property type="entry name" value="HTH_XRE"/>
    <property type="match status" value="1"/>
</dbReference>